<dbReference type="InterPro" id="IPR023780">
    <property type="entry name" value="Chromo_domain"/>
</dbReference>
<dbReference type="Gene3D" id="2.40.50.40">
    <property type="match status" value="1"/>
</dbReference>
<dbReference type="OrthoDB" id="5955232at2759"/>
<dbReference type="Proteomes" id="UP000887567">
    <property type="component" value="Unplaced"/>
</dbReference>
<feature type="region of interest" description="Disordered" evidence="1">
    <location>
        <begin position="142"/>
        <end position="170"/>
    </location>
</feature>
<reference evidence="3" key="1">
    <citation type="submission" date="2022-11" db="UniProtKB">
        <authorList>
            <consortium name="EnsemblMetazoa"/>
        </authorList>
    </citation>
    <scope>IDENTIFICATION</scope>
</reference>
<dbReference type="GeneID" id="114576501"/>
<name>A0A913YU76_EXADI</name>
<sequence length="632" mass="72783">MFEELCQYSNKADIPLGAVLISNNNICRFCGSQLRVKNRAKQVAKVVIYDEQKGTFLASHYTKFCTKESCKFRQYYGKYTLTGDDMYFDPDWMQNRYFLSTSETAFDMDLLKNFDHQLLIGQISYQQKSRIYNATNGYDANQKKKKKKAVPDLKENKTQESHQNLSTSESILEERKQLDRRRLEDGHLQFAILRIMESYPDEFNCQSTSFKDLKELLTSITPVFHEAFIKRFAGHSCTYPGCRNVLVIDGNMKISREVCKAKDVGFLQYKGLEGSIKSGCLKSPAFESRYCEDHKDFACELKIASSDETASANENDTGEMFQSGPVTRAMAKASGDPSGDIPEDGIIEKILDVKITRAKAYYKVKFLGQKEEESLSWEPEEDVPSHLINLYKSKIQLNIAIKETNYNGQLSRRFISVPKVTDEPEVKRQKTSVEIPKAGVLFKEKFNINCNTEKDKGKRQRKNERTAGILCGLRPCGVFVTVAELYGCESNSQVYAILHEALRKNAESFKMLEYLVYDDACHLRKYAQNPIRSELTEQTKTLRDIEIVVDKMHMRGHVDPWCKKHCDSRKIEELAEVDTEVCEQSFSWLSLYKKMTRKMNQEHFMFLVLYLLHLHNVKEETKLLNGGYLSAT</sequence>
<dbReference type="InterPro" id="IPR040521">
    <property type="entry name" value="KDZ"/>
</dbReference>
<keyword evidence="4" id="KW-1185">Reference proteome</keyword>
<accession>A0A913YU76</accession>
<dbReference type="RefSeq" id="XP_028519050.1">
    <property type="nucleotide sequence ID" value="XM_028663249.1"/>
</dbReference>
<dbReference type="InterPro" id="IPR000953">
    <property type="entry name" value="Chromo/chromo_shadow_dom"/>
</dbReference>
<evidence type="ECO:0000313" key="4">
    <source>
        <dbReference type="Proteomes" id="UP000887567"/>
    </source>
</evidence>
<dbReference type="AlphaFoldDB" id="A0A913YU76"/>
<protein>
    <recommendedName>
        <fullName evidence="2">Chromo domain-containing protein</fullName>
    </recommendedName>
</protein>
<dbReference type="Pfam" id="PF00385">
    <property type="entry name" value="Chromo"/>
    <property type="match status" value="1"/>
</dbReference>
<evidence type="ECO:0000259" key="2">
    <source>
        <dbReference type="PROSITE" id="PS50013"/>
    </source>
</evidence>
<feature type="domain" description="Chromo" evidence="2">
    <location>
        <begin position="345"/>
        <end position="383"/>
    </location>
</feature>
<feature type="compositionally biased region" description="Polar residues" evidence="1">
    <location>
        <begin position="161"/>
        <end position="170"/>
    </location>
</feature>
<organism evidence="3 4">
    <name type="scientific">Exaiptasia diaphana</name>
    <name type="common">Tropical sea anemone</name>
    <name type="synonym">Aiptasia pulchella</name>
    <dbReference type="NCBI Taxonomy" id="2652724"/>
    <lineage>
        <taxon>Eukaryota</taxon>
        <taxon>Metazoa</taxon>
        <taxon>Cnidaria</taxon>
        <taxon>Anthozoa</taxon>
        <taxon>Hexacorallia</taxon>
        <taxon>Actiniaria</taxon>
        <taxon>Aiptasiidae</taxon>
        <taxon>Exaiptasia</taxon>
    </lineage>
</organism>
<dbReference type="EnsemblMetazoa" id="XM_028663249.1">
    <property type="protein sequence ID" value="XP_028519050.1"/>
    <property type="gene ID" value="LOC114576501"/>
</dbReference>
<dbReference type="KEGG" id="epa:114576501"/>
<dbReference type="CDD" id="cd00024">
    <property type="entry name" value="CD_CSD"/>
    <property type="match status" value="1"/>
</dbReference>
<dbReference type="PROSITE" id="PS50013">
    <property type="entry name" value="CHROMO_2"/>
    <property type="match status" value="1"/>
</dbReference>
<dbReference type="SUPFAM" id="SSF54160">
    <property type="entry name" value="Chromo domain-like"/>
    <property type="match status" value="1"/>
</dbReference>
<dbReference type="Pfam" id="PF18758">
    <property type="entry name" value="KDZ"/>
    <property type="match status" value="1"/>
</dbReference>
<evidence type="ECO:0000313" key="3">
    <source>
        <dbReference type="EnsemblMetazoa" id="XP_028519050.1"/>
    </source>
</evidence>
<proteinExistence type="predicted"/>
<evidence type="ECO:0000256" key="1">
    <source>
        <dbReference type="SAM" id="MobiDB-lite"/>
    </source>
</evidence>
<feature type="compositionally biased region" description="Basic and acidic residues" evidence="1">
    <location>
        <begin position="149"/>
        <end position="160"/>
    </location>
</feature>
<dbReference type="InterPro" id="IPR016197">
    <property type="entry name" value="Chromo-like_dom_sf"/>
</dbReference>